<dbReference type="AlphaFoldDB" id="A0A8H9C3Z3"/>
<name>A0A8H9C3Z3_9HYPH</name>
<organism evidence="2 3">
    <name type="scientific">Methylobacterium indicum</name>
    <dbReference type="NCBI Taxonomy" id="1775910"/>
    <lineage>
        <taxon>Bacteria</taxon>
        <taxon>Pseudomonadati</taxon>
        <taxon>Pseudomonadota</taxon>
        <taxon>Alphaproteobacteria</taxon>
        <taxon>Hyphomicrobiales</taxon>
        <taxon>Methylobacteriaceae</taxon>
        <taxon>Methylobacterium</taxon>
    </lineage>
</organism>
<evidence type="ECO:0000313" key="2">
    <source>
        <dbReference type="EMBL" id="BCM81710.1"/>
    </source>
</evidence>
<dbReference type="KEGG" id="mind:mvi_01710"/>
<feature type="compositionally biased region" description="Basic and acidic residues" evidence="1">
    <location>
        <begin position="8"/>
        <end position="18"/>
    </location>
</feature>
<proteinExistence type="predicted"/>
<dbReference type="Proteomes" id="UP000663508">
    <property type="component" value="Chromosome"/>
</dbReference>
<reference evidence="2" key="1">
    <citation type="submission" date="2020-11" db="EMBL/GenBank/DDBJ databases">
        <title>Complete genome sequence of a novel pathogenic Methylobacterium strain isolated from rice in Vietnam.</title>
        <authorList>
            <person name="Lai K."/>
            <person name="Okazaki S."/>
            <person name="Higashi K."/>
            <person name="Mori H."/>
            <person name="Toyoda A."/>
            <person name="Kurokawa K."/>
        </authorList>
    </citation>
    <scope>NUCLEOTIDE SEQUENCE</scope>
    <source>
        <strain evidence="2">VL1</strain>
    </source>
</reference>
<evidence type="ECO:0000256" key="1">
    <source>
        <dbReference type="SAM" id="MobiDB-lite"/>
    </source>
</evidence>
<protein>
    <submittedName>
        <fullName evidence="2">Uncharacterized protein</fullName>
    </submittedName>
</protein>
<evidence type="ECO:0000313" key="3">
    <source>
        <dbReference type="Proteomes" id="UP000663508"/>
    </source>
</evidence>
<dbReference type="EMBL" id="AP024145">
    <property type="protein sequence ID" value="BCM81710.1"/>
    <property type="molecule type" value="Genomic_DNA"/>
</dbReference>
<accession>A0A8H9C3Z3</accession>
<gene>
    <name evidence="2" type="ORF">mvi_01710</name>
</gene>
<sequence length="402" mass="43780">MASIPRPRRIDKDDRQRSLWDVLGEEPEEMKAPPRPVILSVSTPEPPEPPLPPLTAEDLAAIEHLSKSYASLHDPAFTDAHDDLWNASITKGAVPSVVEVPAWPGRKPRDNARVILTRTRLGYTAGHEIWIETNGRGRSYGSGDGGYLRPATDLQGYFFWTTRQAAIQAGATQLWLECQDEALAAHVRGHFAAQGVDVSQAPGEEWKLRLFSHDQIRRIAAAGPSAEDLALVELGPTADLLAYERAIGLSDVDHVLDAPARAPAPAPEVPGVEKVLLAHYEGVIDPPSPVTLKRRQKKQEREEAAAAAWHEPTFQDCADVHAAIGAILPPGVPTYADAIVAVSRPGGRILADIRLWDGAVGRVEISGEPGAHGYRWETTGVEGTAFHWDARARAWERIPEEA</sequence>
<feature type="region of interest" description="Disordered" evidence="1">
    <location>
        <begin position="1"/>
        <end position="50"/>
    </location>
</feature>